<evidence type="ECO:0000256" key="7">
    <source>
        <dbReference type="SAM" id="MobiDB-lite"/>
    </source>
</evidence>
<dbReference type="PANTHER" id="PTHR10381:SF70">
    <property type="entry name" value="ATP-DEPENDENT CLP PROTEASE PROTEOLYTIC SUBUNIT"/>
    <property type="match status" value="1"/>
</dbReference>
<comment type="similarity">
    <text evidence="1 6">Belongs to the peptidase S14 family.</text>
</comment>
<keyword evidence="9" id="KW-1185">Reference proteome</keyword>
<keyword evidence="2" id="KW-0963">Cytoplasm</keyword>
<evidence type="ECO:0000256" key="2">
    <source>
        <dbReference type="ARBA" id="ARBA00022490"/>
    </source>
</evidence>
<dbReference type="GO" id="GO:0004252">
    <property type="term" value="F:serine-type endopeptidase activity"/>
    <property type="evidence" value="ECO:0007669"/>
    <property type="project" value="InterPro"/>
</dbReference>
<dbReference type="CDD" id="cd07016">
    <property type="entry name" value="S14_ClpP_1"/>
    <property type="match status" value="1"/>
</dbReference>
<evidence type="ECO:0000256" key="1">
    <source>
        <dbReference type="ARBA" id="ARBA00007039"/>
    </source>
</evidence>
<dbReference type="EMBL" id="JAAONZ010000002">
    <property type="protein sequence ID" value="NHO64630.1"/>
    <property type="molecule type" value="Genomic_DNA"/>
</dbReference>
<name>A0A9E5JTL7_9GAMM</name>
<keyword evidence="3 8" id="KW-0645">Protease</keyword>
<dbReference type="PRINTS" id="PR00127">
    <property type="entry name" value="CLPPROTEASEP"/>
</dbReference>
<dbReference type="GO" id="GO:0006515">
    <property type="term" value="P:protein quality control for misfolded or incompletely synthesized proteins"/>
    <property type="evidence" value="ECO:0007669"/>
    <property type="project" value="TreeGrafter"/>
</dbReference>
<dbReference type="SUPFAM" id="SSF52096">
    <property type="entry name" value="ClpP/crotonase"/>
    <property type="match status" value="1"/>
</dbReference>
<reference evidence="8" key="1">
    <citation type="submission" date="2020-03" db="EMBL/GenBank/DDBJ databases">
        <authorList>
            <person name="Guo F."/>
        </authorList>
    </citation>
    <scope>NUCLEOTIDE SEQUENCE</scope>
    <source>
        <strain evidence="8">JCM 30134</strain>
    </source>
</reference>
<accession>A0A9E5JTL7</accession>
<evidence type="ECO:0000256" key="5">
    <source>
        <dbReference type="ARBA" id="ARBA00022825"/>
    </source>
</evidence>
<evidence type="ECO:0000256" key="6">
    <source>
        <dbReference type="RuleBase" id="RU003567"/>
    </source>
</evidence>
<dbReference type="Proteomes" id="UP000787472">
    <property type="component" value="Unassembled WGS sequence"/>
</dbReference>
<dbReference type="GO" id="GO:0051117">
    <property type="term" value="F:ATPase binding"/>
    <property type="evidence" value="ECO:0007669"/>
    <property type="project" value="TreeGrafter"/>
</dbReference>
<keyword evidence="5" id="KW-0720">Serine protease</keyword>
<evidence type="ECO:0000313" key="9">
    <source>
        <dbReference type="Proteomes" id="UP000787472"/>
    </source>
</evidence>
<dbReference type="NCBIfam" id="NF045542">
    <property type="entry name" value="Clp_rel_HeadMat"/>
    <property type="match status" value="1"/>
</dbReference>
<keyword evidence="4" id="KW-0378">Hydrolase</keyword>
<dbReference type="Gene3D" id="3.90.226.10">
    <property type="entry name" value="2-enoyl-CoA Hydratase, Chain A, domain 1"/>
    <property type="match status" value="1"/>
</dbReference>
<proteinExistence type="inferred from homology"/>
<gene>
    <name evidence="8" type="ORF">G8770_03600</name>
</gene>
<dbReference type="GO" id="GO:0004176">
    <property type="term" value="F:ATP-dependent peptidase activity"/>
    <property type="evidence" value="ECO:0007669"/>
    <property type="project" value="InterPro"/>
</dbReference>
<dbReference type="GO" id="GO:0009368">
    <property type="term" value="C:endopeptidase Clp complex"/>
    <property type="evidence" value="ECO:0007669"/>
    <property type="project" value="TreeGrafter"/>
</dbReference>
<comment type="caution">
    <text evidence="8">The sequence shown here is derived from an EMBL/GenBank/DDBJ whole genome shotgun (WGS) entry which is preliminary data.</text>
</comment>
<dbReference type="InterPro" id="IPR001907">
    <property type="entry name" value="ClpP"/>
</dbReference>
<dbReference type="Pfam" id="PF00574">
    <property type="entry name" value="CLP_protease"/>
    <property type="match status" value="1"/>
</dbReference>
<organism evidence="8 9">
    <name type="scientific">Pseudomaricurvus hydrocarbonicus</name>
    <dbReference type="NCBI Taxonomy" id="1470433"/>
    <lineage>
        <taxon>Bacteria</taxon>
        <taxon>Pseudomonadati</taxon>
        <taxon>Pseudomonadota</taxon>
        <taxon>Gammaproteobacteria</taxon>
        <taxon>Cellvibrionales</taxon>
        <taxon>Cellvibrionaceae</taxon>
        <taxon>Pseudomaricurvus</taxon>
    </lineage>
</organism>
<feature type="region of interest" description="Disordered" evidence="7">
    <location>
        <begin position="221"/>
        <end position="264"/>
    </location>
</feature>
<dbReference type="InterPro" id="IPR029045">
    <property type="entry name" value="ClpP/crotonase-like_dom_sf"/>
</dbReference>
<dbReference type="InterPro" id="IPR023562">
    <property type="entry name" value="ClpP/TepA"/>
</dbReference>
<evidence type="ECO:0000256" key="4">
    <source>
        <dbReference type="ARBA" id="ARBA00022801"/>
    </source>
</evidence>
<evidence type="ECO:0000313" key="8">
    <source>
        <dbReference type="EMBL" id="NHO64630.1"/>
    </source>
</evidence>
<sequence>MDLAPKAFEQWNPDIRAASTGTNDIGIYDVIGEDFWGEGVTAKRISAALRSIGSDQPVTVNINSPGGDLFEGLAIYNLLRQHQGEVTVRIVGIAASAASVIAMAGTRVEIARAGFLMIHNAWVCACGNQNDFREIADYLAPFDSSMADIYSARTGLPATEIAELMNAESYIGGTDAIADGFADDYLPADVITEAQARGGHIAARKMDIALAKAGVPRSERRKLAHDFKSSTQTAAGGGTHNATTPNTPSAVVHADPLPTIQFPL</sequence>
<protein>
    <recommendedName>
        <fullName evidence="6">ATP-dependent Clp protease proteolytic subunit</fullName>
    </recommendedName>
</protein>
<dbReference type="AlphaFoldDB" id="A0A9E5JTL7"/>
<evidence type="ECO:0000256" key="3">
    <source>
        <dbReference type="ARBA" id="ARBA00022670"/>
    </source>
</evidence>
<dbReference type="PANTHER" id="PTHR10381">
    <property type="entry name" value="ATP-DEPENDENT CLP PROTEASE PROTEOLYTIC SUBUNIT"/>
    <property type="match status" value="1"/>
</dbReference>